<dbReference type="AlphaFoldDB" id="A0A4Q2L3N7"/>
<dbReference type="OrthoDB" id="5187763at2"/>
<protein>
    <submittedName>
        <fullName evidence="1">Uncharacterized protein</fullName>
    </submittedName>
</protein>
<proteinExistence type="predicted"/>
<accession>A0A4Q2L3N7</accession>
<dbReference type="EMBL" id="SDPN01000003">
    <property type="protein sequence ID" value="RXZ72784.1"/>
    <property type="molecule type" value="Genomic_DNA"/>
</dbReference>
<sequence>MNGTLSIHGDLTVLSDLALKIDEWFPGALETAVASDAWGGWTVDRMTVLLDRLHPWQLLLVSFVARSGGRRSDPEVREKFAIGDSGLRGQTGAISKHIETMKKAGLIPDDASHLVKVDRTGSVPAFAIPGELMPIVEAALGQPQVEKALDDARRSQGLNERK</sequence>
<comment type="caution">
    <text evidence="1">The sequence shown here is derived from an EMBL/GenBank/DDBJ whole genome shotgun (WGS) entry which is preliminary data.</text>
</comment>
<gene>
    <name evidence="1" type="ORF">ESP51_03010</name>
</gene>
<keyword evidence="2" id="KW-1185">Reference proteome</keyword>
<evidence type="ECO:0000313" key="1">
    <source>
        <dbReference type="EMBL" id="RXZ72784.1"/>
    </source>
</evidence>
<organism evidence="1 2">
    <name type="scientific">Agromyces albus</name>
    <dbReference type="NCBI Taxonomy" id="205332"/>
    <lineage>
        <taxon>Bacteria</taxon>
        <taxon>Bacillati</taxon>
        <taxon>Actinomycetota</taxon>
        <taxon>Actinomycetes</taxon>
        <taxon>Micrococcales</taxon>
        <taxon>Microbacteriaceae</taxon>
        <taxon>Agromyces</taxon>
    </lineage>
</organism>
<name>A0A4Q2L3N7_9MICO</name>
<reference evidence="1 2" key="1">
    <citation type="submission" date="2019-01" db="EMBL/GenBank/DDBJ databases">
        <title>Agromyces.</title>
        <authorList>
            <person name="Li J."/>
        </authorList>
    </citation>
    <scope>NUCLEOTIDE SEQUENCE [LARGE SCALE GENOMIC DNA]</scope>
    <source>
        <strain evidence="1 2">DSM 15934</strain>
    </source>
</reference>
<dbReference type="Proteomes" id="UP000293865">
    <property type="component" value="Unassembled WGS sequence"/>
</dbReference>
<dbReference type="RefSeq" id="WP_129519406.1">
    <property type="nucleotide sequence ID" value="NZ_SDPN01000003.1"/>
</dbReference>
<evidence type="ECO:0000313" key="2">
    <source>
        <dbReference type="Proteomes" id="UP000293865"/>
    </source>
</evidence>